<evidence type="ECO:0000313" key="2">
    <source>
        <dbReference type="Proteomes" id="UP000265520"/>
    </source>
</evidence>
<evidence type="ECO:0000313" key="1">
    <source>
        <dbReference type="EMBL" id="MCI70323.1"/>
    </source>
</evidence>
<dbReference type="AlphaFoldDB" id="A0A392U9Y1"/>
<dbReference type="EMBL" id="LXQA010773527">
    <property type="protein sequence ID" value="MCI70323.1"/>
    <property type="molecule type" value="Genomic_DNA"/>
</dbReference>
<keyword evidence="2" id="KW-1185">Reference proteome</keyword>
<organism evidence="1 2">
    <name type="scientific">Trifolium medium</name>
    <dbReference type="NCBI Taxonomy" id="97028"/>
    <lineage>
        <taxon>Eukaryota</taxon>
        <taxon>Viridiplantae</taxon>
        <taxon>Streptophyta</taxon>
        <taxon>Embryophyta</taxon>
        <taxon>Tracheophyta</taxon>
        <taxon>Spermatophyta</taxon>
        <taxon>Magnoliopsida</taxon>
        <taxon>eudicotyledons</taxon>
        <taxon>Gunneridae</taxon>
        <taxon>Pentapetalae</taxon>
        <taxon>rosids</taxon>
        <taxon>fabids</taxon>
        <taxon>Fabales</taxon>
        <taxon>Fabaceae</taxon>
        <taxon>Papilionoideae</taxon>
        <taxon>50 kb inversion clade</taxon>
        <taxon>NPAAA clade</taxon>
        <taxon>Hologalegina</taxon>
        <taxon>IRL clade</taxon>
        <taxon>Trifolieae</taxon>
        <taxon>Trifolium</taxon>
    </lineage>
</organism>
<dbReference type="Proteomes" id="UP000265520">
    <property type="component" value="Unassembled WGS sequence"/>
</dbReference>
<accession>A0A392U9Y1</accession>
<comment type="caution">
    <text evidence="1">The sequence shown here is derived from an EMBL/GenBank/DDBJ whole genome shotgun (WGS) entry which is preliminary data.</text>
</comment>
<protein>
    <submittedName>
        <fullName evidence="1">F-box protein</fullName>
    </submittedName>
</protein>
<name>A0A392U9Y1_9FABA</name>
<feature type="non-terminal residue" evidence="1">
    <location>
        <position position="61"/>
    </location>
</feature>
<proteinExistence type="predicted"/>
<sequence length="61" mass="6940">MQAIFGFQDVLDVIQNGYEIVGDEGTEAQRTAYRANKKKDCKAIYLIHQSVDEINFDKIST</sequence>
<reference evidence="1 2" key="1">
    <citation type="journal article" date="2018" name="Front. Plant Sci.">
        <title>Red Clover (Trifolium pratense) and Zigzag Clover (T. medium) - A Picture of Genomic Similarities and Differences.</title>
        <authorList>
            <person name="Dluhosova J."/>
            <person name="Istvanek J."/>
            <person name="Nedelnik J."/>
            <person name="Repkova J."/>
        </authorList>
    </citation>
    <scope>NUCLEOTIDE SEQUENCE [LARGE SCALE GENOMIC DNA]</scope>
    <source>
        <strain evidence="2">cv. 10/8</strain>
        <tissue evidence="1">Leaf</tissue>
    </source>
</reference>